<dbReference type="Proteomes" id="UP000799777">
    <property type="component" value="Unassembled WGS sequence"/>
</dbReference>
<sequence>MLPSKSRTTLLLAAWIANTECRIDRKPIIQQYNLKLNQSHPYSPVQVGNGNFAFGIDVTGLQTFLPHNTLSSWGWHNSSLPTTPSQTEPEDYTGVDWWTHDRLVNYAQPNPTQKDISQWMIANPHRINLGKVGLWFDGQNISEEALSGKEQSLDLWEGVVSSSFTLNGSKVDVTTVASPDTDTVALEISSKLLATAGLSVFFDFPYATGKNKFDAPFVGLFNATSNHTTTLQTKDSGALITHTLDATTYVADIAWQSDASIKRLSKNEHKYILTSGPQCSTLSFTITYAPQPPKTDCLTFSSVSDTAKQWWSTYWSKGAFVSLPTSTNTSAHELQRRIILSEYLLAVNGAGHDPAQESGLVNNGWYGKFHLEMVFWHIMHWVFWGKWDLYNRSIGVYDRFLPSSYERAAQQGYEGARLGKMSDPSGRSAPGEINSLLIWQQPHPMYFAEMEWLSFPTNATLAKWDHILTGIADFMASYAFWNSSTSRYDLGPPMYPVSENTNPNATLNPTFELAYWRFGLAVASSWKSRQNLSVPEQWTHVHDNLAPFPVENHTYLTYEGIPNMWSTPEYTEDHPGLLGIQGWLPPDPLLNSTIFNNTLARVHETWNFPFSYGWDFPLLAITEARNGDAERAVAQLLDVNNAFDELGMPEGGTRVPTPYFPASAGLLLAVGMMCGGWDGREGMVWPEGWEVEAEGFVRGM</sequence>
<dbReference type="Gene3D" id="1.50.10.10">
    <property type="match status" value="1"/>
</dbReference>
<dbReference type="GO" id="GO:0003824">
    <property type="term" value="F:catalytic activity"/>
    <property type="evidence" value="ECO:0007669"/>
    <property type="project" value="UniProtKB-ARBA"/>
</dbReference>
<comment type="caution">
    <text evidence="1">The sequence shown here is derived from an EMBL/GenBank/DDBJ whole genome shotgun (WGS) entry which is preliminary data.</text>
</comment>
<organism evidence="1 2">
    <name type="scientific">Setomelanomma holmii</name>
    <dbReference type="NCBI Taxonomy" id="210430"/>
    <lineage>
        <taxon>Eukaryota</taxon>
        <taxon>Fungi</taxon>
        <taxon>Dikarya</taxon>
        <taxon>Ascomycota</taxon>
        <taxon>Pezizomycotina</taxon>
        <taxon>Dothideomycetes</taxon>
        <taxon>Pleosporomycetidae</taxon>
        <taxon>Pleosporales</taxon>
        <taxon>Pleosporineae</taxon>
        <taxon>Phaeosphaeriaceae</taxon>
        <taxon>Setomelanomma</taxon>
    </lineage>
</organism>
<evidence type="ECO:0000313" key="1">
    <source>
        <dbReference type="EMBL" id="KAF2033296.1"/>
    </source>
</evidence>
<reference evidence="1" key="1">
    <citation type="journal article" date="2020" name="Stud. Mycol.">
        <title>101 Dothideomycetes genomes: a test case for predicting lifestyles and emergence of pathogens.</title>
        <authorList>
            <person name="Haridas S."/>
            <person name="Albert R."/>
            <person name="Binder M."/>
            <person name="Bloem J."/>
            <person name="Labutti K."/>
            <person name="Salamov A."/>
            <person name="Andreopoulos B."/>
            <person name="Baker S."/>
            <person name="Barry K."/>
            <person name="Bills G."/>
            <person name="Bluhm B."/>
            <person name="Cannon C."/>
            <person name="Castanera R."/>
            <person name="Culley D."/>
            <person name="Daum C."/>
            <person name="Ezra D."/>
            <person name="Gonzalez J."/>
            <person name="Henrissat B."/>
            <person name="Kuo A."/>
            <person name="Liang C."/>
            <person name="Lipzen A."/>
            <person name="Lutzoni F."/>
            <person name="Magnuson J."/>
            <person name="Mondo S."/>
            <person name="Nolan M."/>
            <person name="Ohm R."/>
            <person name="Pangilinan J."/>
            <person name="Park H.-J."/>
            <person name="Ramirez L."/>
            <person name="Alfaro M."/>
            <person name="Sun H."/>
            <person name="Tritt A."/>
            <person name="Yoshinaga Y."/>
            <person name="Zwiers L.-H."/>
            <person name="Turgeon B."/>
            <person name="Goodwin S."/>
            <person name="Spatafora J."/>
            <person name="Crous P."/>
            <person name="Grigoriev I."/>
        </authorList>
    </citation>
    <scope>NUCLEOTIDE SEQUENCE</scope>
    <source>
        <strain evidence="1">CBS 110217</strain>
    </source>
</reference>
<accession>A0A9P4HDW8</accession>
<protein>
    <recommendedName>
        <fullName evidence="3">Six-hairpin glycosidase-like protein</fullName>
    </recommendedName>
</protein>
<dbReference type="InterPro" id="IPR012341">
    <property type="entry name" value="6hp_glycosidase-like_sf"/>
</dbReference>
<proteinExistence type="predicted"/>
<dbReference type="InterPro" id="IPR008928">
    <property type="entry name" value="6-hairpin_glycosidase_sf"/>
</dbReference>
<dbReference type="GO" id="GO:0005975">
    <property type="term" value="P:carbohydrate metabolic process"/>
    <property type="evidence" value="ECO:0007669"/>
    <property type="project" value="InterPro"/>
</dbReference>
<dbReference type="OrthoDB" id="3534988at2759"/>
<gene>
    <name evidence="1" type="ORF">EK21DRAFT_58950</name>
</gene>
<keyword evidence="2" id="KW-1185">Reference proteome</keyword>
<dbReference type="EMBL" id="ML978167">
    <property type="protein sequence ID" value="KAF2033296.1"/>
    <property type="molecule type" value="Genomic_DNA"/>
</dbReference>
<name>A0A9P4HDW8_9PLEO</name>
<dbReference type="SUPFAM" id="SSF48208">
    <property type="entry name" value="Six-hairpin glycosidases"/>
    <property type="match status" value="1"/>
</dbReference>
<dbReference type="AlphaFoldDB" id="A0A9P4HDW8"/>
<evidence type="ECO:0000313" key="2">
    <source>
        <dbReference type="Proteomes" id="UP000799777"/>
    </source>
</evidence>
<evidence type="ECO:0008006" key="3">
    <source>
        <dbReference type="Google" id="ProtNLM"/>
    </source>
</evidence>